<dbReference type="EC" id="2.3.2.27" evidence="3"/>
<dbReference type="InterPro" id="IPR051657">
    <property type="entry name" value="RNF168/RNF169_E3_ubiq-ligase"/>
</dbReference>
<reference evidence="15 16" key="1">
    <citation type="journal article" date="2019" name="New Phytol.">
        <title>Comparative genomics reveals unique wood-decay strategies and fruiting body development in the Schizophyllaceae.</title>
        <authorList>
            <person name="Almasi E."/>
            <person name="Sahu N."/>
            <person name="Krizsan K."/>
            <person name="Balint B."/>
            <person name="Kovacs G.M."/>
            <person name="Kiss B."/>
            <person name="Cseklye J."/>
            <person name="Drula E."/>
            <person name="Henrissat B."/>
            <person name="Nagy I."/>
            <person name="Chovatia M."/>
            <person name="Adam C."/>
            <person name="LaButti K."/>
            <person name="Lipzen A."/>
            <person name="Riley R."/>
            <person name="Grigoriev I.V."/>
            <person name="Nagy L.G."/>
        </authorList>
    </citation>
    <scope>NUCLEOTIDE SEQUENCE [LARGE SCALE GENOMIC DNA]</scope>
    <source>
        <strain evidence="15 16">NL-1724</strain>
    </source>
</reference>
<dbReference type="GO" id="GO:0061630">
    <property type="term" value="F:ubiquitin protein ligase activity"/>
    <property type="evidence" value="ECO:0007669"/>
    <property type="project" value="UniProtKB-EC"/>
</dbReference>
<feature type="domain" description="RING-type" evidence="14">
    <location>
        <begin position="3"/>
        <end position="51"/>
    </location>
</feature>
<dbReference type="GO" id="GO:0006302">
    <property type="term" value="P:double-strand break repair"/>
    <property type="evidence" value="ECO:0007669"/>
    <property type="project" value="TreeGrafter"/>
</dbReference>
<dbReference type="AlphaFoldDB" id="A0A550CZN0"/>
<feature type="region of interest" description="Disordered" evidence="13">
    <location>
        <begin position="302"/>
        <end position="321"/>
    </location>
</feature>
<dbReference type="GO" id="GO:0008270">
    <property type="term" value="F:zinc ion binding"/>
    <property type="evidence" value="ECO:0007669"/>
    <property type="project" value="UniProtKB-KW"/>
</dbReference>
<dbReference type="PROSITE" id="PS50089">
    <property type="entry name" value="ZF_RING_2"/>
    <property type="match status" value="1"/>
</dbReference>
<dbReference type="GO" id="GO:0031491">
    <property type="term" value="F:nucleosome binding"/>
    <property type="evidence" value="ECO:0007669"/>
    <property type="project" value="TreeGrafter"/>
</dbReference>
<gene>
    <name evidence="15" type="ORF">BD626DRAFT_476761</name>
</gene>
<dbReference type="InterPro" id="IPR013083">
    <property type="entry name" value="Znf_RING/FYVE/PHD"/>
</dbReference>
<evidence type="ECO:0000256" key="8">
    <source>
        <dbReference type="ARBA" id="ARBA00022786"/>
    </source>
</evidence>
<protein>
    <recommendedName>
        <fullName evidence="3">RING-type E3 ubiquitin transferase</fullName>
        <ecNumber evidence="3">2.3.2.27</ecNumber>
    </recommendedName>
</protein>
<proteinExistence type="predicted"/>
<feature type="region of interest" description="Disordered" evidence="13">
    <location>
        <begin position="172"/>
        <end position="215"/>
    </location>
</feature>
<evidence type="ECO:0000313" key="15">
    <source>
        <dbReference type="EMBL" id="TRM70248.1"/>
    </source>
</evidence>
<dbReference type="STRING" id="97359.A0A550CZN0"/>
<dbReference type="OrthoDB" id="6270329at2759"/>
<keyword evidence="6" id="KW-0227">DNA damage</keyword>
<feature type="region of interest" description="Disordered" evidence="13">
    <location>
        <begin position="327"/>
        <end position="362"/>
    </location>
</feature>
<evidence type="ECO:0000256" key="13">
    <source>
        <dbReference type="SAM" id="MobiDB-lite"/>
    </source>
</evidence>
<evidence type="ECO:0000256" key="6">
    <source>
        <dbReference type="ARBA" id="ARBA00022763"/>
    </source>
</evidence>
<feature type="coiled-coil region" evidence="12">
    <location>
        <begin position="84"/>
        <end position="132"/>
    </location>
</feature>
<evidence type="ECO:0000256" key="3">
    <source>
        <dbReference type="ARBA" id="ARBA00012483"/>
    </source>
</evidence>
<dbReference type="PROSITE" id="PS00518">
    <property type="entry name" value="ZF_RING_1"/>
    <property type="match status" value="1"/>
</dbReference>
<evidence type="ECO:0000256" key="11">
    <source>
        <dbReference type="PROSITE-ProRule" id="PRU00175"/>
    </source>
</evidence>
<evidence type="ECO:0000256" key="7">
    <source>
        <dbReference type="ARBA" id="ARBA00022771"/>
    </source>
</evidence>
<keyword evidence="9" id="KW-0862">Zinc</keyword>
<dbReference type="InterPro" id="IPR027370">
    <property type="entry name" value="Znf-RING_euk"/>
</dbReference>
<feature type="compositionally biased region" description="Acidic residues" evidence="13">
    <location>
        <begin position="334"/>
        <end position="345"/>
    </location>
</feature>
<evidence type="ECO:0000259" key="14">
    <source>
        <dbReference type="PROSITE" id="PS50089"/>
    </source>
</evidence>
<dbReference type="SUPFAM" id="SSF57850">
    <property type="entry name" value="RING/U-box"/>
    <property type="match status" value="1"/>
</dbReference>
<organism evidence="15 16">
    <name type="scientific">Schizophyllum amplum</name>
    <dbReference type="NCBI Taxonomy" id="97359"/>
    <lineage>
        <taxon>Eukaryota</taxon>
        <taxon>Fungi</taxon>
        <taxon>Dikarya</taxon>
        <taxon>Basidiomycota</taxon>
        <taxon>Agaricomycotina</taxon>
        <taxon>Agaricomycetes</taxon>
        <taxon>Agaricomycetidae</taxon>
        <taxon>Agaricales</taxon>
        <taxon>Schizophyllaceae</taxon>
        <taxon>Schizophyllum</taxon>
    </lineage>
</organism>
<evidence type="ECO:0000313" key="16">
    <source>
        <dbReference type="Proteomes" id="UP000320762"/>
    </source>
</evidence>
<dbReference type="SMART" id="SM00184">
    <property type="entry name" value="RING"/>
    <property type="match status" value="1"/>
</dbReference>
<keyword evidence="16" id="KW-1185">Reference proteome</keyword>
<evidence type="ECO:0000256" key="5">
    <source>
        <dbReference type="ARBA" id="ARBA00022723"/>
    </source>
</evidence>
<comment type="subcellular location">
    <subcellularLocation>
        <location evidence="2">Nucleus</location>
    </subcellularLocation>
</comment>
<dbReference type="PANTHER" id="PTHR23328">
    <property type="entry name" value="RING-TYPE DOMAIN-CONTAINING PROTEIN"/>
    <property type="match status" value="1"/>
</dbReference>
<evidence type="ECO:0000256" key="12">
    <source>
        <dbReference type="SAM" id="Coils"/>
    </source>
</evidence>
<keyword evidence="7 11" id="KW-0863">Zinc-finger</keyword>
<evidence type="ECO:0000256" key="4">
    <source>
        <dbReference type="ARBA" id="ARBA00022679"/>
    </source>
</evidence>
<keyword evidence="10" id="KW-0539">Nucleus</keyword>
<comment type="catalytic activity">
    <reaction evidence="1">
        <text>S-ubiquitinyl-[E2 ubiquitin-conjugating enzyme]-L-cysteine + [acceptor protein]-L-lysine = [E2 ubiquitin-conjugating enzyme]-L-cysteine + N(6)-ubiquitinyl-[acceptor protein]-L-lysine.</text>
        <dbReference type="EC" id="2.3.2.27"/>
    </reaction>
</comment>
<dbReference type="Proteomes" id="UP000320762">
    <property type="component" value="Unassembled WGS sequence"/>
</dbReference>
<dbReference type="InterPro" id="IPR017907">
    <property type="entry name" value="Znf_RING_CS"/>
</dbReference>
<dbReference type="PANTHER" id="PTHR23328:SF0">
    <property type="entry name" value="RING-TYPE DOMAIN-CONTAINING PROTEIN"/>
    <property type="match status" value="1"/>
</dbReference>
<dbReference type="EMBL" id="VDMD01000001">
    <property type="protein sequence ID" value="TRM70248.1"/>
    <property type="molecule type" value="Genomic_DNA"/>
</dbReference>
<accession>A0A550CZN0</accession>
<keyword evidence="12" id="KW-0175">Coiled coil</keyword>
<comment type="caution">
    <text evidence="15">The sequence shown here is derived from an EMBL/GenBank/DDBJ whole genome shotgun (WGS) entry which is preliminary data.</text>
</comment>
<sequence>MSCSICLGDFDEPVSVPCGHAFCLECLNGHIETSMANADEETMHVLCPECRTSFKTVMPELSLIPKHLRPFIQPSVRRLYLSASEDAANRIKALERDKQQLLRSCERHQAAAERYRQAEHHERQRAAALEAELNGIRKSFVDLSATSKTRVKELHTKVRALEQSIRDKDEGAAKLRQTVENLRAESRRAEASNDGRKKKRKTISPPASVVNESDDECLPLPALPIQRAQKSLPRRHSENLFRLPTSAPVASSSSARRSISAASASAGPPTAASRWAAVESLFDNSSDDEWAYIFSSAPAAKPNARHNTILPSPARAPVKRRRVESRLAIRVESSDSENDTDDDLSDMYPTRDLLFLSPRQRK</sequence>
<keyword evidence="5" id="KW-0479">Metal-binding</keyword>
<name>A0A550CZN0_9AGAR</name>
<dbReference type="GO" id="GO:0005634">
    <property type="term" value="C:nucleus"/>
    <property type="evidence" value="ECO:0007669"/>
    <property type="project" value="UniProtKB-SubCell"/>
</dbReference>
<dbReference type="Pfam" id="PF13445">
    <property type="entry name" value="zf-RING_UBOX"/>
    <property type="match status" value="1"/>
</dbReference>
<evidence type="ECO:0000256" key="2">
    <source>
        <dbReference type="ARBA" id="ARBA00004123"/>
    </source>
</evidence>
<evidence type="ECO:0000256" key="1">
    <source>
        <dbReference type="ARBA" id="ARBA00000900"/>
    </source>
</evidence>
<feature type="compositionally biased region" description="Basic and acidic residues" evidence="13">
    <location>
        <begin position="182"/>
        <end position="195"/>
    </location>
</feature>
<evidence type="ECO:0000256" key="10">
    <source>
        <dbReference type="ARBA" id="ARBA00023242"/>
    </source>
</evidence>
<keyword evidence="8" id="KW-0833">Ubl conjugation pathway</keyword>
<evidence type="ECO:0000256" key="9">
    <source>
        <dbReference type="ARBA" id="ARBA00022833"/>
    </source>
</evidence>
<dbReference type="GO" id="GO:0035861">
    <property type="term" value="C:site of double-strand break"/>
    <property type="evidence" value="ECO:0007669"/>
    <property type="project" value="TreeGrafter"/>
</dbReference>
<keyword evidence="4" id="KW-0808">Transferase</keyword>
<dbReference type="InterPro" id="IPR001841">
    <property type="entry name" value="Znf_RING"/>
</dbReference>
<dbReference type="Gene3D" id="3.30.40.10">
    <property type="entry name" value="Zinc/RING finger domain, C3HC4 (zinc finger)"/>
    <property type="match status" value="1"/>
</dbReference>